<dbReference type="SUPFAM" id="SSF54427">
    <property type="entry name" value="NTF2-like"/>
    <property type="match status" value="1"/>
</dbReference>
<gene>
    <name evidence="1" type="ORF">DKG77_03885</name>
</gene>
<name>A0A316L3I4_9FLAO</name>
<organism evidence="1 2">
    <name type="scientific">Flagellimonas aquimarina</name>
    <dbReference type="NCBI Taxonomy" id="2201895"/>
    <lineage>
        <taxon>Bacteria</taxon>
        <taxon>Pseudomonadati</taxon>
        <taxon>Bacteroidota</taxon>
        <taxon>Flavobacteriia</taxon>
        <taxon>Flavobacteriales</taxon>
        <taxon>Flavobacteriaceae</taxon>
        <taxon>Flagellimonas</taxon>
    </lineage>
</organism>
<dbReference type="InterPro" id="IPR039437">
    <property type="entry name" value="FrzH/put_lumazine-bd"/>
</dbReference>
<dbReference type="AlphaFoldDB" id="A0A316L3I4"/>
<comment type="caution">
    <text evidence="1">The sequence shown here is derived from an EMBL/GenBank/DDBJ whole genome shotgun (WGS) entry which is preliminary data.</text>
</comment>
<proteinExistence type="predicted"/>
<keyword evidence="2" id="KW-1185">Reference proteome</keyword>
<dbReference type="InterPro" id="IPR032710">
    <property type="entry name" value="NTF2-like_dom_sf"/>
</dbReference>
<accession>A0A316L3I4</accession>
<dbReference type="RefSeq" id="WP_109660370.1">
    <property type="nucleotide sequence ID" value="NZ_QGEG01000001.1"/>
</dbReference>
<dbReference type="OrthoDB" id="8445243at2"/>
<evidence type="ECO:0000313" key="1">
    <source>
        <dbReference type="EMBL" id="PWL39978.1"/>
    </source>
</evidence>
<dbReference type="Proteomes" id="UP000245762">
    <property type="component" value="Unassembled WGS sequence"/>
</dbReference>
<reference evidence="1 2" key="1">
    <citation type="submission" date="2018-05" db="EMBL/GenBank/DDBJ databases">
        <title>Complete genome sequence of Flagellimonas aquimarina ECD12 isolated from seaweed Ecklonia cava.</title>
        <authorList>
            <person name="Choi S."/>
            <person name="Seong C."/>
        </authorList>
    </citation>
    <scope>NUCLEOTIDE SEQUENCE [LARGE SCALE GENOMIC DNA]</scope>
    <source>
        <strain evidence="1 2">ECD12</strain>
    </source>
</reference>
<protein>
    <submittedName>
        <fullName evidence="1">Nuclear transport factor 2 family protein</fullName>
    </submittedName>
</protein>
<dbReference type="EMBL" id="QGEG01000001">
    <property type="protein sequence ID" value="PWL39978.1"/>
    <property type="molecule type" value="Genomic_DNA"/>
</dbReference>
<sequence>MYSEKIIEIEKVVKDYFNGLFYGDINLLTGAFSSNAVIYGDIHGETYIKPIVPFLDWVSERESPNDKKESFLMKILSIDLLGDSAVVKTHVPMLGKNYYDFLALHCVEGEWSIVNKLFSHVE</sequence>
<dbReference type="Gene3D" id="3.10.450.50">
    <property type="match status" value="1"/>
</dbReference>
<evidence type="ECO:0000313" key="2">
    <source>
        <dbReference type="Proteomes" id="UP000245762"/>
    </source>
</evidence>
<dbReference type="Pfam" id="PF12893">
    <property type="entry name" value="Lumazine_bd_2"/>
    <property type="match status" value="1"/>
</dbReference>